<keyword evidence="2" id="KW-1185">Reference proteome</keyword>
<comment type="caution">
    <text evidence="1">The sequence shown here is derived from an EMBL/GenBank/DDBJ whole genome shotgun (WGS) entry which is preliminary data.</text>
</comment>
<reference evidence="1" key="1">
    <citation type="submission" date="2022-06" db="EMBL/GenBank/DDBJ databases">
        <title>Fusarium solani species complex genomes reveal bases of compartmentalisation and animal pathogenesis.</title>
        <authorList>
            <person name="Tsai I.J."/>
        </authorList>
    </citation>
    <scope>NUCLEOTIDE SEQUENCE</scope>
    <source>
        <strain evidence="1">Fu6.1</strain>
    </source>
</reference>
<dbReference type="EMBL" id="CM046504">
    <property type="protein sequence ID" value="KAI8679514.1"/>
    <property type="molecule type" value="Genomic_DNA"/>
</dbReference>
<name>A0ACC0R8A0_9HYPO</name>
<evidence type="ECO:0000313" key="1">
    <source>
        <dbReference type="EMBL" id="KAI8679514.1"/>
    </source>
</evidence>
<gene>
    <name evidence="1" type="ORF">NCS57_00229600</name>
</gene>
<proteinExistence type="predicted"/>
<accession>A0ACC0R8A0</accession>
<evidence type="ECO:0000313" key="2">
    <source>
        <dbReference type="Proteomes" id="UP001065298"/>
    </source>
</evidence>
<protein>
    <submittedName>
        <fullName evidence="1">Uncharacterized protein</fullName>
    </submittedName>
</protein>
<dbReference type="Proteomes" id="UP001065298">
    <property type="component" value="Chromosome 2"/>
</dbReference>
<organism evidence="1 2">
    <name type="scientific">Fusarium keratoplasticum</name>
    <dbReference type="NCBI Taxonomy" id="1328300"/>
    <lineage>
        <taxon>Eukaryota</taxon>
        <taxon>Fungi</taxon>
        <taxon>Dikarya</taxon>
        <taxon>Ascomycota</taxon>
        <taxon>Pezizomycotina</taxon>
        <taxon>Sordariomycetes</taxon>
        <taxon>Hypocreomycetidae</taxon>
        <taxon>Hypocreales</taxon>
        <taxon>Nectriaceae</taxon>
        <taxon>Fusarium</taxon>
        <taxon>Fusarium solani species complex</taxon>
    </lineage>
</organism>
<sequence length="893" mass="101694">MMNVKPSRSLVSAGSTVKDIEGDELPYPPMPKPESLTDRVICTICSEPINMFLLTEDRWKAHVDADLHPYVCISEQCKEPLKFFQRKQDWVEHMQTRHTLEWAQKIHTEVWQCDIGHSETKYFDQKDHYLDHLKTQHDGQFTSSQIQGRARRNKKTATREPFVCPFCDCIPDDIEYIVHEKPYSKLATHIRRHLKYISFFSLSYLGVDFGDSESTTGSSSDDNEERASRSSHSLSRLKDVSLSDIPETEITGHSRRVQGEVFPDVPLDIDDSDWSFIPQAPLETNWDMLKKGFGSEHPVPEQPLQYELPAELLAQTELHDKQPCTPSIKVPVDDKRPSDMSSFHEQIPSQFLAIAIDFGTVSSSVSYAFSTDDSIHDIAGYPGFQSVHGDPTQVPTIVDLKTGSWGYQVEPSMEKSIKWLKLLLLNEDEIQYDEIRNWRIRQGQRLHELGTTAVDVVSTFLRKIWSHTLNRLKVVLAFSLLPLRVAITVPAIWPPYAERAMRQAAQMAGILDKRDAGETLLRLVQEPEAAGLHFLLEMQPDVHYGDSFVVCDAGGSSVDVVTYLVESVEPFRVKECVIGSGTFAGGILINEKFVRYLSTKENFNLKHLNPDELLALMRTWETNHKSEKTEMFFHESSTSIQTLVHQQCIAAKQQPKYIFLTGGLSGSPYICKNLENSNLSVKIAKSRSGSSAVAHGAVARLLQYGVLEQVSISAEQQYFLTVLPEITARKSRYSYGVAVKRNILALRDYDPEQDKVEIDHDGQRVTTRLSWCLFAASSPHIPTLFPYPNPSQGDEVERHSPVVIRHINYNSYQLPERLEFEIVYSASRTVPNRPGPRVKNLGRIECIWDKTLEKRKRGEWSGYDRLTLAMVFDGEQPKLRWEKARPNQSIWLS</sequence>